<sequence>MSTVLKKNVQEFNRNVRENGGFLYTTNAQFSSYVANKRISDEIFKFIKPHYKTLVDIGCGDGMYTNNIKENFPNLDVYGFDPAHSAIEMARQNYPRVTFDTINLLDDNLPVPEQKYDVAVIRGVLHHLADQQKAITNAFRLADHLIIMEPNGNNPVLKLIEKTSKYHIEHEEQSFYEWQLKRWIKNAGGEVKSWSYVGYVPFFFPTLPAKVIYFFQPLLEKIPVLKHVFSAQFIIACSRKKAGR</sequence>
<gene>
    <name evidence="1" type="ORF">ACFQ4C_28620</name>
</gene>
<dbReference type="RefSeq" id="WP_379885499.1">
    <property type="nucleotide sequence ID" value="NZ_JBHTLP010000024.1"/>
</dbReference>
<keyword evidence="1" id="KW-0808">Transferase</keyword>
<comment type="caution">
    <text evidence="1">The sequence shown here is derived from an EMBL/GenBank/DDBJ whole genome shotgun (WGS) entry which is preliminary data.</text>
</comment>
<organism evidence="1 2">
    <name type="scientific">Larkinella insperata</name>
    <dbReference type="NCBI Taxonomy" id="332158"/>
    <lineage>
        <taxon>Bacteria</taxon>
        <taxon>Pseudomonadati</taxon>
        <taxon>Bacteroidota</taxon>
        <taxon>Cytophagia</taxon>
        <taxon>Cytophagales</taxon>
        <taxon>Spirosomataceae</taxon>
        <taxon>Larkinella</taxon>
    </lineage>
</organism>
<dbReference type="GO" id="GO:0008168">
    <property type="term" value="F:methyltransferase activity"/>
    <property type="evidence" value="ECO:0007669"/>
    <property type="project" value="UniProtKB-KW"/>
</dbReference>
<proteinExistence type="predicted"/>
<evidence type="ECO:0000313" key="2">
    <source>
        <dbReference type="Proteomes" id="UP001597116"/>
    </source>
</evidence>
<dbReference type="Pfam" id="PF13489">
    <property type="entry name" value="Methyltransf_23"/>
    <property type="match status" value="1"/>
</dbReference>
<dbReference type="EMBL" id="JBHTLP010000024">
    <property type="protein sequence ID" value="MFD1145128.1"/>
    <property type="molecule type" value="Genomic_DNA"/>
</dbReference>
<name>A0ABW3QKY5_9BACT</name>
<dbReference type="InterPro" id="IPR029063">
    <property type="entry name" value="SAM-dependent_MTases_sf"/>
</dbReference>
<protein>
    <submittedName>
        <fullName evidence="1">Class I SAM-dependent methyltransferase</fullName>
    </submittedName>
</protein>
<dbReference type="Gene3D" id="3.40.50.150">
    <property type="entry name" value="Vaccinia Virus protein VP39"/>
    <property type="match status" value="1"/>
</dbReference>
<dbReference type="Proteomes" id="UP001597116">
    <property type="component" value="Unassembled WGS sequence"/>
</dbReference>
<accession>A0ABW3QKY5</accession>
<evidence type="ECO:0000313" key="1">
    <source>
        <dbReference type="EMBL" id="MFD1145128.1"/>
    </source>
</evidence>
<dbReference type="GO" id="GO:0032259">
    <property type="term" value="P:methylation"/>
    <property type="evidence" value="ECO:0007669"/>
    <property type="project" value="UniProtKB-KW"/>
</dbReference>
<reference evidence="2" key="1">
    <citation type="journal article" date="2019" name="Int. J. Syst. Evol. Microbiol.">
        <title>The Global Catalogue of Microorganisms (GCM) 10K type strain sequencing project: providing services to taxonomists for standard genome sequencing and annotation.</title>
        <authorList>
            <consortium name="The Broad Institute Genomics Platform"/>
            <consortium name="The Broad Institute Genome Sequencing Center for Infectious Disease"/>
            <person name="Wu L."/>
            <person name="Ma J."/>
        </authorList>
    </citation>
    <scope>NUCLEOTIDE SEQUENCE [LARGE SCALE GENOMIC DNA]</scope>
    <source>
        <strain evidence="2">CCUG 55608</strain>
    </source>
</reference>
<dbReference type="SUPFAM" id="SSF53335">
    <property type="entry name" value="S-adenosyl-L-methionine-dependent methyltransferases"/>
    <property type="match status" value="1"/>
</dbReference>
<keyword evidence="2" id="KW-1185">Reference proteome</keyword>
<keyword evidence="1" id="KW-0489">Methyltransferase</keyword>
<dbReference type="PANTHER" id="PTHR43861">
    <property type="entry name" value="TRANS-ACONITATE 2-METHYLTRANSFERASE-RELATED"/>
    <property type="match status" value="1"/>
</dbReference>
<dbReference type="CDD" id="cd02440">
    <property type="entry name" value="AdoMet_MTases"/>
    <property type="match status" value="1"/>
</dbReference>